<dbReference type="SUPFAM" id="SSF52402">
    <property type="entry name" value="Adenine nucleotide alpha hydrolases-like"/>
    <property type="match status" value="2"/>
</dbReference>
<dbReference type="RefSeq" id="WP_073364370.1">
    <property type="nucleotide sequence ID" value="NZ_FNTL01000004.1"/>
</dbReference>
<organism evidence="5 6">
    <name type="scientific">Rhodococcus jostii</name>
    <dbReference type="NCBI Taxonomy" id="132919"/>
    <lineage>
        <taxon>Bacteria</taxon>
        <taxon>Bacillati</taxon>
        <taxon>Actinomycetota</taxon>
        <taxon>Actinomycetes</taxon>
        <taxon>Mycobacteriales</taxon>
        <taxon>Nocardiaceae</taxon>
        <taxon>Rhodococcus</taxon>
    </lineage>
</organism>
<accession>A0A1H4VI33</accession>
<reference evidence="6" key="1">
    <citation type="submission" date="2016-10" db="EMBL/GenBank/DDBJ databases">
        <authorList>
            <person name="Varghese N."/>
        </authorList>
    </citation>
    <scope>NUCLEOTIDE SEQUENCE [LARGE SCALE GENOMIC DNA]</scope>
    <source>
        <strain evidence="6">DSM 44719</strain>
    </source>
</reference>
<gene>
    <name evidence="5" type="ORF">SAMN04490220_2614</name>
</gene>
<dbReference type="AlphaFoldDB" id="A0A1H4VI33"/>
<proteinExistence type="inferred from homology"/>
<dbReference type="GO" id="GO:0005524">
    <property type="term" value="F:ATP binding"/>
    <property type="evidence" value="ECO:0007669"/>
    <property type="project" value="UniProtKB-KW"/>
</dbReference>
<dbReference type="EMBL" id="FNTL01000004">
    <property type="protein sequence ID" value="SEC80014.1"/>
    <property type="molecule type" value="Genomic_DNA"/>
</dbReference>
<dbReference type="InterPro" id="IPR006016">
    <property type="entry name" value="UspA"/>
</dbReference>
<name>A0A1H4VI33_RHOJO</name>
<feature type="domain" description="UspA" evidence="4">
    <location>
        <begin position="150"/>
        <end position="289"/>
    </location>
</feature>
<keyword evidence="2" id="KW-0547">Nucleotide-binding</keyword>
<dbReference type="Proteomes" id="UP000183407">
    <property type="component" value="Unassembled WGS sequence"/>
</dbReference>
<evidence type="ECO:0000259" key="4">
    <source>
        <dbReference type="Pfam" id="PF00582"/>
    </source>
</evidence>
<dbReference type="Gene3D" id="3.40.50.620">
    <property type="entry name" value="HUPs"/>
    <property type="match status" value="2"/>
</dbReference>
<comment type="similarity">
    <text evidence="1">Belongs to the universal stress protein A family.</text>
</comment>
<dbReference type="OrthoDB" id="3174546at2"/>
<dbReference type="PRINTS" id="PR01438">
    <property type="entry name" value="UNVRSLSTRESS"/>
</dbReference>
<evidence type="ECO:0000256" key="1">
    <source>
        <dbReference type="ARBA" id="ARBA00008791"/>
    </source>
</evidence>
<dbReference type="Pfam" id="PF00582">
    <property type="entry name" value="Usp"/>
    <property type="match status" value="2"/>
</dbReference>
<dbReference type="PANTHER" id="PTHR46268">
    <property type="entry name" value="STRESS RESPONSE PROTEIN NHAX"/>
    <property type="match status" value="1"/>
</dbReference>
<dbReference type="InterPro" id="IPR014729">
    <property type="entry name" value="Rossmann-like_a/b/a_fold"/>
</dbReference>
<feature type="domain" description="UspA" evidence="4">
    <location>
        <begin position="10"/>
        <end position="138"/>
    </location>
</feature>
<evidence type="ECO:0000313" key="6">
    <source>
        <dbReference type="Proteomes" id="UP000183407"/>
    </source>
</evidence>
<keyword evidence="3" id="KW-0067">ATP-binding</keyword>
<protein>
    <submittedName>
        <fullName evidence="5">Nucleotide-binding universal stress protein, UspA family</fullName>
    </submittedName>
</protein>
<dbReference type="InterPro" id="IPR006015">
    <property type="entry name" value="Universal_stress_UspA"/>
</dbReference>
<sequence>MTTERIRRGIVAGIDGSDGALEAASWAASAARRFEEPLRLVHVLPKHPNSRGGGSTDGDPEVDKMLDAAEKAVLNGQRDLEVERSTHPGPPAHALVELSKTARMLVLGPAATSEMKSVVAGSDVVRVSNRAECPVVVWRGIQGHEVSESRPVVVGVDGSELSDMAVAHAFEFAAFFGVPLVAVHTWAEHSTLGAWYSEERRFTDWSDLVQHEEAWLAESLAGWREKYPDVEVTRCLERGGPMKVLLEYSFGAQLIAVGSHGRNPFTASIVGSTSQSLIHHARCPVLICRKG</sequence>
<dbReference type="PANTHER" id="PTHR46268:SF27">
    <property type="entry name" value="UNIVERSAL STRESS PROTEIN RV2623"/>
    <property type="match status" value="1"/>
</dbReference>
<evidence type="ECO:0000256" key="2">
    <source>
        <dbReference type="ARBA" id="ARBA00022741"/>
    </source>
</evidence>
<evidence type="ECO:0000256" key="3">
    <source>
        <dbReference type="ARBA" id="ARBA00022840"/>
    </source>
</evidence>
<evidence type="ECO:0000313" key="5">
    <source>
        <dbReference type="EMBL" id="SEC80014.1"/>
    </source>
</evidence>